<keyword evidence="11" id="KW-1185">Reference proteome</keyword>
<feature type="transmembrane region" description="Helical" evidence="8">
    <location>
        <begin position="70"/>
        <end position="90"/>
    </location>
</feature>
<feature type="transmembrane region" description="Helical" evidence="8">
    <location>
        <begin position="263"/>
        <end position="283"/>
    </location>
</feature>
<evidence type="ECO:0000259" key="9">
    <source>
        <dbReference type="Pfam" id="PF01490"/>
    </source>
</evidence>
<feature type="transmembrane region" description="Helical" evidence="8">
    <location>
        <begin position="403"/>
        <end position="427"/>
    </location>
</feature>
<dbReference type="AlphaFoldDB" id="A0A8H4L7A6"/>
<evidence type="ECO:0000256" key="4">
    <source>
        <dbReference type="ARBA" id="ARBA00022692"/>
    </source>
</evidence>
<feature type="transmembrane region" description="Helical" evidence="8">
    <location>
        <begin position="203"/>
        <end position="225"/>
    </location>
</feature>
<accession>A0A8H4L7A6</accession>
<feature type="transmembrane region" description="Helical" evidence="8">
    <location>
        <begin position="232"/>
        <end position="251"/>
    </location>
</feature>
<dbReference type="Pfam" id="PF01554">
    <property type="entry name" value="MatE"/>
    <property type="match status" value="1"/>
</dbReference>
<feature type="transmembrane region" description="Helical" evidence="8">
    <location>
        <begin position="337"/>
        <end position="362"/>
    </location>
</feature>
<sequence>MADQLEAAEVQSGQAKTQKTPTMPSNEPNEAFVGGTIPSKDGTVLGKTSTCGMGEVDPEDRFHRLGWKRLAAILVVEAVALGALSLPAAFETLGMVFGVLVCVGLGVVPIYASCTIGEVKLEYSNIKHYADMSRLLMRRLGFHFFNFAFVIQLTLVVGSHCLTGKSAFVAVTNSGVDKIPMFLTSWWAQSTIHGPTSRSEPPALSEVCSPVFSIVSTLALILLAIPPSFAEIATLGYIDFISLIGAVGWSAWPKEGVTLAEVINAITNVVFVYAFAAAIPSFMDDLHTPKDYRKSAVALGITEISIYTFTGVILYAIVGQDAQAPTLLLAGPLISKVGFGIAFPLIFTSGSINITVICRFVYGQIEWGPMIRLAAAGSAVDLGEWFAFDVLGVLASYLGTEYLAAQAILNSGCVIMWHIPVSISVAVTSRIGHLIGNGLTDTARRAATLYAVVFVGVGCFNGSLL</sequence>
<feature type="transmembrane region" description="Helical" evidence="8">
    <location>
        <begin position="447"/>
        <end position="464"/>
    </location>
</feature>
<evidence type="ECO:0000256" key="8">
    <source>
        <dbReference type="SAM" id="Phobius"/>
    </source>
</evidence>
<feature type="transmembrane region" description="Helical" evidence="8">
    <location>
        <begin position="96"/>
        <end position="119"/>
    </location>
</feature>
<gene>
    <name evidence="10" type="ORF">FALBO_10601</name>
</gene>
<name>A0A8H4L7A6_9HYPO</name>
<feature type="domain" description="Amino acid transporter transmembrane" evidence="9">
    <location>
        <begin position="64"/>
        <end position="360"/>
    </location>
</feature>
<dbReference type="PANTHER" id="PTHR48017">
    <property type="entry name" value="OS05G0424000 PROTEIN-RELATED"/>
    <property type="match status" value="1"/>
</dbReference>
<dbReference type="OrthoDB" id="655540at2759"/>
<feature type="region of interest" description="Disordered" evidence="7">
    <location>
        <begin position="1"/>
        <end position="42"/>
    </location>
</feature>
<feature type="transmembrane region" description="Helical" evidence="8">
    <location>
        <begin position="140"/>
        <end position="158"/>
    </location>
</feature>
<evidence type="ECO:0000256" key="3">
    <source>
        <dbReference type="ARBA" id="ARBA00022448"/>
    </source>
</evidence>
<organism evidence="10 11">
    <name type="scientific">Fusarium albosuccineum</name>
    <dbReference type="NCBI Taxonomy" id="1237068"/>
    <lineage>
        <taxon>Eukaryota</taxon>
        <taxon>Fungi</taxon>
        <taxon>Dikarya</taxon>
        <taxon>Ascomycota</taxon>
        <taxon>Pezizomycotina</taxon>
        <taxon>Sordariomycetes</taxon>
        <taxon>Hypocreomycetidae</taxon>
        <taxon>Hypocreales</taxon>
        <taxon>Nectriaceae</taxon>
        <taxon>Fusarium</taxon>
        <taxon>Fusarium decemcellulare species complex</taxon>
    </lineage>
</organism>
<keyword evidence="6 8" id="KW-0472">Membrane</keyword>
<evidence type="ECO:0000256" key="5">
    <source>
        <dbReference type="ARBA" id="ARBA00022989"/>
    </source>
</evidence>
<evidence type="ECO:0000256" key="2">
    <source>
        <dbReference type="ARBA" id="ARBA00010199"/>
    </source>
</evidence>
<comment type="similarity">
    <text evidence="2">Belongs to the multi antimicrobial extrusion (MATE) (TC 2.A.66.1) family.</text>
</comment>
<dbReference type="GO" id="GO:0016020">
    <property type="term" value="C:membrane"/>
    <property type="evidence" value="ECO:0007669"/>
    <property type="project" value="UniProtKB-SubCell"/>
</dbReference>
<keyword evidence="5 8" id="KW-1133">Transmembrane helix</keyword>
<protein>
    <submittedName>
        <fullName evidence="10">N amino acid transport system</fullName>
    </submittedName>
</protein>
<dbReference type="InterPro" id="IPR002528">
    <property type="entry name" value="MATE_fam"/>
</dbReference>
<dbReference type="EMBL" id="JAADYS010001510">
    <property type="protein sequence ID" value="KAF4462589.1"/>
    <property type="molecule type" value="Genomic_DNA"/>
</dbReference>
<dbReference type="Proteomes" id="UP000554235">
    <property type="component" value="Unassembled WGS sequence"/>
</dbReference>
<evidence type="ECO:0000256" key="1">
    <source>
        <dbReference type="ARBA" id="ARBA00004370"/>
    </source>
</evidence>
<comment type="caution">
    <text evidence="10">The sequence shown here is derived from an EMBL/GenBank/DDBJ whole genome shotgun (WGS) entry which is preliminary data.</text>
</comment>
<proteinExistence type="inferred from homology"/>
<evidence type="ECO:0000256" key="7">
    <source>
        <dbReference type="SAM" id="MobiDB-lite"/>
    </source>
</evidence>
<feature type="compositionally biased region" description="Polar residues" evidence="7">
    <location>
        <begin position="11"/>
        <end position="28"/>
    </location>
</feature>
<comment type="subcellular location">
    <subcellularLocation>
        <location evidence="1">Membrane</location>
    </subcellularLocation>
</comment>
<dbReference type="GO" id="GO:0042910">
    <property type="term" value="F:xenobiotic transmembrane transporter activity"/>
    <property type="evidence" value="ECO:0007669"/>
    <property type="project" value="InterPro"/>
</dbReference>
<reference evidence="10 11" key="1">
    <citation type="submission" date="2020-01" db="EMBL/GenBank/DDBJ databases">
        <title>Identification and distribution of gene clusters putatively required for synthesis of sphingolipid metabolism inhibitors in phylogenetically diverse species of the filamentous fungus Fusarium.</title>
        <authorList>
            <person name="Kim H.-S."/>
            <person name="Busman M."/>
            <person name="Brown D.W."/>
            <person name="Divon H."/>
            <person name="Uhlig S."/>
            <person name="Proctor R.H."/>
        </authorList>
    </citation>
    <scope>NUCLEOTIDE SEQUENCE [LARGE SCALE GENOMIC DNA]</scope>
    <source>
        <strain evidence="10 11">NRRL 20459</strain>
    </source>
</reference>
<dbReference type="GO" id="GO:0015297">
    <property type="term" value="F:antiporter activity"/>
    <property type="evidence" value="ECO:0007669"/>
    <property type="project" value="InterPro"/>
</dbReference>
<dbReference type="InterPro" id="IPR013057">
    <property type="entry name" value="AA_transpt_TM"/>
</dbReference>
<feature type="transmembrane region" description="Helical" evidence="8">
    <location>
        <begin position="295"/>
        <end position="317"/>
    </location>
</feature>
<evidence type="ECO:0000256" key="6">
    <source>
        <dbReference type="ARBA" id="ARBA00023136"/>
    </source>
</evidence>
<evidence type="ECO:0000313" key="11">
    <source>
        <dbReference type="Proteomes" id="UP000554235"/>
    </source>
</evidence>
<keyword evidence="4 8" id="KW-0812">Transmembrane</keyword>
<dbReference type="Pfam" id="PF01490">
    <property type="entry name" value="Aa_trans"/>
    <property type="match status" value="1"/>
</dbReference>
<evidence type="ECO:0000313" key="10">
    <source>
        <dbReference type="EMBL" id="KAF4462589.1"/>
    </source>
</evidence>
<feature type="transmembrane region" description="Helical" evidence="8">
    <location>
        <begin position="374"/>
        <end position="397"/>
    </location>
</feature>
<keyword evidence="3" id="KW-0813">Transport</keyword>